<dbReference type="PROSITE" id="PS00379">
    <property type="entry name" value="CDP_ALCOHOL_P_TRANSF"/>
    <property type="match status" value="1"/>
</dbReference>
<dbReference type="AlphaFoldDB" id="A0A4R2KZ75"/>
<keyword evidence="5" id="KW-1185">Reference proteome</keyword>
<dbReference type="InterPro" id="IPR000462">
    <property type="entry name" value="CDP-OH_P_trans"/>
</dbReference>
<dbReference type="GO" id="GO:0016020">
    <property type="term" value="C:membrane"/>
    <property type="evidence" value="ECO:0007669"/>
    <property type="project" value="InterPro"/>
</dbReference>
<accession>A0A4R2KZ75</accession>
<keyword evidence="3" id="KW-1133">Transmembrane helix</keyword>
<dbReference type="GO" id="GO:0016780">
    <property type="term" value="F:phosphotransferase activity, for other substituted phosphate groups"/>
    <property type="evidence" value="ECO:0007669"/>
    <property type="project" value="InterPro"/>
</dbReference>
<dbReference type="Pfam" id="PF01066">
    <property type="entry name" value="CDP-OH_P_transf"/>
    <property type="match status" value="1"/>
</dbReference>
<name>A0A4R2KZ75_9GAMM</name>
<keyword evidence="1 2" id="KW-0808">Transferase</keyword>
<feature type="transmembrane region" description="Helical" evidence="3">
    <location>
        <begin position="184"/>
        <end position="201"/>
    </location>
</feature>
<dbReference type="RefSeq" id="WP_117317591.1">
    <property type="nucleotide sequence ID" value="NZ_QQSW01000009.1"/>
</dbReference>
<feature type="transmembrane region" description="Helical" evidence="3">
    <location>
        <begin position="24"/>
        <end position="45"/>
    </location>
</feature>
<reference evidence="4 5" key="1">
    <citation type="submission" date="2019-03" db="EMBL/GenBank/DDBJ databases">
        <title>Genomic Encyclopedia of Type Strains, Phase IV (KMG-IV): sequencing the most valuable type-strain genomes for metagenomic binning, comparative biology and taxonomic classification.</title>
        <authorList>
            <person name="Goeker M."/>
        </authorList>
    </citation>
    <scope>NUCLEOTIDE SEQUENCE [LARGE SCALE GENOMIC DNA]</scope>
    <source>
        <strain evidence="4 5">DSM 23344</strain>
    </source>
</reference>
<dbReference type="Proteomes" id="UP000294980">
    <property type="component" value="Unassembled WGS sequence"/>
</dbReference>
<evidence type="ECO:0000256" key="2">
    <source>
        <dbReference type="RuleBase" id="RU003750"/>
    </source>
</evidence>
<dbReference type="GO" id="GO:0008654">
    <property type="term" value="P:phospholipid biosynthetic process"/>
    <property type="evidence" value="ECO:0007669"/>
    <property type="project" value="InterPro"/>
</dbReference>
<feature type="transmembrane region" description="Helical" evidence="3">
    <location>
        <begin position="51"/>
        <end position="69"/>
    </location>
</feature>
<keyword evidence="3" id="KW-0812">Transmembrane</keyword>
<sequence>MPGLSEALDDVPRVGVEPALQGELLRLAILGVSLLLVGATVLSGLEGAQLALRWLLVSLACWSFVLWQCRKRLHLNCSSPEEPDRPRRYATLGHGNRITLFRGLLISALAGFLLVAPADTSPWLLYVPALLYTAAALADLLDGRMARYQQHTTRLGAELDTALDAFGLLIAPLLAIAYGKLHVSYLLVSVAYYLFQCGIIWRKRHALPVYPLPPSRLRRYLAGVQMALVAVALWPPVPHGVTTGLGVVLMLPLLIGFCRDWWYVSGRRDVCRESCS</sequence>
<dbReference type="OrthoDB" id="9782011at2"/>
<feature type="transmembrane region" description="Helical" evidence="3">
    <location>
        <begin position="98"/>
        <end position="117"/>
    </location>
</feature>
<dbReference type="EMBL" id="SLWX01000007">
    <property type="protein sequence ID" value="TCO75588.1"/>
    <property type="molecule type" value="Genomic_DNA"/>
</dbReference>
<proteinExistence type="inferred from homology"/>
<feature type="transmembrane region" description="Helical" evidence="3">
    <location>
        <begin position="221"/>
        <end position="237"/>
    </location>
</feature>
<dbReference type="InterPro" id="IPR043130">
    <property type="entry name" value="CDP-OH_PTrfase_TM_dom"/>
</dbReference>
<evidence type="ECO:0000256" key="3">
    <source>
        <dbReference type="SAM" id="Phobius"/>
    </source>
</evidence>
<evidence type="ECO:0000313" key="4">
    <source>
        <dbReference type="EMBL" id="TCO75588.1"/>
    </source>
</evidence>
<comment type="similarity">
    <text evidence="2">Belongs to the CDP-alcohol phosphatidyltransferase class-I family.</text>
</comment>
<protein>
    <submittedName>
        <fullName evidence="4">CDP-diacylglycerol--glycerol-3-phosphate 3-phosphatidyltransferase</fullName>
    </submittedName>
</protein>
<keyword evidence="3" id="KW-0472">Membrane</keyword>
<comment type="caution">
    <text evidence="4">The sequence shown here is derived from an EMBL/GenBank/DDBJ whole genome shotgun (WGS) entry which is preliminary data.</text>
</comment>
<evidence type="ECO:0000313" key="5">
    <source>
        <dbReference type="Proteomes" id="UP000294980"/>
    </source>
</evidence>
<gene>
    <name evidence="4" type="ORF">EV688_1075</name>
</gene>
<organism evidence="4 5">
    <name type="scientific">Chromatocurvus halotolerans</name>
    <dbReference type="NCBI Taxonomy" id="1132028"/>
    <lineage>
        <taxon>Bacteria</taxon>
        <taxon>Pseudomonadati</taxon>
        <taxon>Pseudomonadota</taxon>
        <taxon>Gammaproteobacteria</taxon>
        <taxon>Cellvibrionales</taxon>
        <taxon>Halieaceae</taxon>
        <taxon>Chromatocurvus</taxon>
    </lineage>
</organism>
<dbReference type="InterPro" id="IPR048254">
    <property type="entry name" value="CDP_ALCOHOL_P_TRANSF_CS"/>
</dbReference>
<feature type="transmembrane region" description="Helical" evidence="3">
    <location>
        <begin position="161"/>
        <end position="178"/>
    </location>
</feature>
<feature type="transmembrane region" description="Helical" evidence="3">
    <location>
        <begin position="243"/>
        <end position="262"/>
    </location>
</feature>
<evidence type="ECO:0000256" key="1">
    <source>
        <dbReference type="ARBA" id="ARBA00022679"/>
    </source>
</evidence>
<dbReference type="Gene3D" id="1.20.120.1760">
    <property type="match status" value="1"/>
</dbReference>
<feature type="transmembrane region" description="Helical" evidence="3">
    <location>
        <begin position="123"/>
        <end position="141"/>
    </location>
</feature>